<reference evidence="3" key="1">
    <citation type="journal article" date="2011" name="Genome Biol.">
        <title>Comparative genomics of the social amoebae Dictyostelium discoideum and Dictyostelium purpureum.</title>
        <authorList>
            <consortium name="US DOE Joint Genome Institute (JGI-PGF)"/>
            <person name="Sucgang R."/>
            <person name="Kuo A."/>
            <person name="Tian X."/>
            <person name="Salerno W."/>
            <person name="Parikh A."/>
            <person name="Feasley C.L."/>
            <person name="Dalin E."/>
            <person name="Tu H."/>
            <person name="Huang E."/>
            <person name="Barry K."/>
            <person name="Lindquist E."/>
            <person name="Shapiro H."/>
            <person name="Bruce D."/>
            <person name="Schmutz J."/>
            <person name="Salamov A."/>
            <person name="Fey P."/>
            <person name="Gaudet P."/>
            <person name="Anjard C."/>
            <person name="Babu M.M."/>
            <person name="Basu S."/>
            <person name="Bushmanova Y."/>
            <person name="van der Wel H."/>
            <person name="Katoh-Kurasawa M."/>
            <person name="Dinh C."/>
            <person name="Coutinho P.M."/>
            <person name="Saito T."/>
            <person name="Elias M."/>
            <person name="Schaap P."/>
            <person name="Kay R.R."/>
            <person name="Henrissat B."/>
            <person name="Eichinger L."/>
            <person name="Rivero F."/>
            <person name="Putnam N.H."/>
            <person name="West C.M."/>
            <person name="Loomis W.F."/>
            <person name="Chisholm R.L."/>
            <person name="Shaulsky G."/>
            <person name="Strassmann J.E."/>
            <person name="Queller D.C."/>
            <person name="Kuspa A."/>
            <person name="Grigoriev I.V."/>
        </authorList>
    </citation>
    <scope>NUCLEOTIDE SEQUENCE [LARGE SCALE GENOMIC DNA]</scope>
    <source>
        <strain evidence="3">QSDP1</strain>
    </source>
</reference>
<dbReference type="VEuPathDB" id="AmoebaDB:DICPUDRAFT_90166"/>
<dbReference type="EMBL" id="GL871346">
    <property type="protein sequence ID" value="EGC30231.1"/>
    <property type="molecule type" value="Genomic_DNA"/>
</dbReference>
<feature type="transmembrane region" description="Helical" evidence="1">
    <location>
        <begin position="96"/>
        <end position="115"/>
    </location>
</feature>
<sequence length="148" mass="16205">MLYLTLAHNKTVERLLSVTTAKCQGYKMNIPALGIWGTVVSLTLYIWLKEAKRLAQSTGGILTMTAFLLSSIAAIRVGLRAAMTSFPGLTPFEGSSAVVIAIIIGALPLIPYWSVSEWSRALLSGYLSIVVSMIINSYFSWRKPHPML</sequence>
<feature type="transmembrane region" description="Helical" evidence="1">
    <location>
        <begin position="54"/>
        <end position="75"/>
    </location>
</feature>
<accession>F1A0Q2</accession>
<dbReference type="OrthoDB" id="15019at2759"/>
<dbReference type="Proteomes" id="UP000001064">
    <property type="component" value="Unassembled WGS sequence"/>
</dbReference>
<evidence type="ECO:0000313" key="3">
    <source>
        <dbReference type="Proteomes" id="UP000001064"/>
    </source>
</evidence>
<dbReference type="RefSeq" id="XP_003293245.1">
    <property type="nucleotide sequence ID" value="XM_003293197.1"/>
</dbReference>
<feature type="transmembrane region" description="Helical" evidence="1">
    <location>
        <begin position="30"/>
        <end position="48"/>
    </location>
</feature>
<dbReference type="AlphaFoldDB" id="F1A0Q2"/>
<feature type="transmembrane region" description="Helical" evidence="1">
    <location>
        <begin position="121"/>
        <end position="141"/>
    </location>
</feature>
<dbReference type="InParanoid" id="F1A0Q2"/>
<gene>
    <name evidence="2" type="ORF">DICPUDRAFT_90166</name>
</gene>
<keyword evidence="1" id="KW-0812">Transmembrane</keyword>
<dbReference type="eggNOG" id="ENOG502RH7H">
    <property type="taxonomic scope" value="Eukaryota"/>
</dbReference>
<organism evidence="2 3">
    <name type="scientific">Dictyostelium purpureum</name>
    <name type="common">Slime mold</name>
    <dbReference type="NCBI Taxonomy" id="5786"/>
    <lineage>
        <taxon>Eukaryota</taxon>
        <taxon>Amoebozoa</taxon>
        <taxon>Evosea</taxon>
        <taxon>Eumycetozoa</taxon>
        <taxon>Dictyostelia</taxon>
        <taxon>Dictyosteliales</taxon>
        <taxon>Dictyosteliaceae</taxon>
        <taxon>Dictyostelium</taxon>
    </lineage>
</organism>
<dbReference type="GeneID" id="10510943"/>
<dbReference type="KEGG" id="dpp:DICPUDRAFT_90166"/>
<protein>
    <submittedName>
        <fullName evidence="2">Uncharacterized protein</fullName>
    </submittedName>
</protein>
<evidence type="ECO:0000313" key="2">
    <source>
        <dbReference type="EMBL" id="EGC30231.1"/>
    </source>
</evidence>
<evidence type="ECO:0000256" key="1">
    <source>
        <dbReference type="SAM" id="Phobius"/>
    </source>
</evidence>
<name>F1A0Q2_DICPU</name>
<keyword evidence="1" id="KW-1133">Transmembrane helix</keyword>
<keyword evidence="1" id="KW-0472">Membrane</keyword>
<proteinExistence type="predicted"/>
<keyword evidence="3" id="KW-1185">Reference proteome</keyword>